<dbReference type="Pfam" id="PF03186">
    <property type="entry name" value="CobD_Cbib"/>
    <property type="match status" value="1"/>
</dbReference>
<evidence type="ECO:0000256" key="5">
    <source>
        <dbReference type="ARBA" id="ARBA00022573"/>
    </source>
</evidence>
<dbReference type="GO" id="GO:0048472">
    <property type="term" value="F:threonine-phosphate decarboxylase activity"/>
    <property type="evidence" value="ECO:0007669"/>
    <property type="project" value="InterPro"/>
</dbReference>
<evidence type="ECO:0000256" key="6">
    <source>
        <dbReference type="ARBA" id="ARBA00022692"/>
    </source>
</evidence>
<feature type="transmembrane region" description="Helical" evidence="9">
    <location>
        <begin position="6"/>
        <end position="24"/>
    </location>
</feature>
<comment type="function">
    <text evidence="9">Converts cobyric acid to cobinamide by the addition of aminopropanol on the F carboxylic group.</text>
</comment>
<dbReference type="Proteomes" id="UP000184339">
    <property type="component" value="Unassembled WGS sequence"/>
</dbReference>
<name>A0A1M7RF55_9BURK</name>
<dbReference type="PANTHER" id="PTHR34308">
    <property type="entry name" value="COBALAMIN BIOSYNTHESIS PROTEIN CBIB"/>
    <property type="match status" value="1"/>
</dbReference>
<evidence type="ECO:0000256" key="1">
    <source>
        <dbReference type="ARBA" id="ARBA00004651"/>
    </source>
</evidence>
<keyword evidence="7 9" id="KW-1133">Transmembrane helix</keyword>
<dbReference type="InterPro" id="IPR004485">
    <property type="entry name" value="Cobalamin_biosynth_CobD/CbiB"/>
</dbReference>
<dbReference type="GO" id="GO:0009236">
    <property type="term" value="P:cobalamin biosynthetic process"/>
    <property type="evidence" value="ECO:0007669"/>
    <property type="project" value="UniProtKB-UniRule"/>
</dbReference>
<protein>
    <recommendedName>
        <fullName evidence="9">Cobalamin biosynthesis protein CobD</fullName>
    </recommendedName>
</protein>
<dbReference type="NCBIfam" id="TIGR00380">
    <property type="entry name" value="cobal_cbiB"/>
    <property type="match status" value="1"/>
</dbReference>
<dbReference type="UniPathway" id="UPA00148"/>
<feature type="transmembrane region" description="Helical" evidence="9">
    <location>
        <begin position="55"/>
        <end position="77"/>
    </location>
</feature>
<keyword evidence="5 9" id="KW-0169">Cobalamin biosynthesis</keyword>
<evidence type="ECO:0000313" key="10">
    <source>
        <dbReference type="EMBL" id="SHN44668.1"/>
    </source>
</evidence>
<evidence type="ECO:0000256" key="2">
    <source>
        <dbReference type="ARBA" id="ARBA00004953"/>
    </source>
</evidence>
<accession>A0A1M7RF55</accession>
<evidence type="ECO:0000256" key="3">
    <source>
        <dbReference type="ARBA" id="ARBA00006263"/>
    </source>
</evidence>
<gene>
    <name evidence="9" type="primary">cobD</name>
    <name evidence="10" type="ORF">SAMN05192549_12411</name>
</gene>
<organism evidence="10 11">
    <name type="scientific">Duganella sacchari</name>
    <dbReference type="NCBI Taxonomy" id="551987"/>
    <lineage>
        <taxon>Bacteria</taxon>
        <taxon>Pseudomonadati</taxon>
        <taxon>Pseudomonadota</taxon>
        <taxon>Betaproteobacteria</taxon>
        <taxon>Burkholderiales</taxon>
        <taxon>Oxalobacteraceae</taxon>
        <taxon>Telluria group</taxon>
        <taxon>Duganella</taxon>
    </lineage>
</organism>
<dbReference type="GO" id="GO:0015420">
    <property type="term" value="F:ABC-type vitamin B12 transporter activity"/>
    <property type="evidence" value="ECO:0007669"/>
    <property type="project" value="UniProtKB-UniRule"/>
</dbReference>
<evidence type="ECO:0000313" key="11">
    <source>
        <dbReference type="Proteomes" id="UP000184339"/>
    </source>
</evidence>
<keyword evidence="11" id="KW-1185">Reference proteome</keyword>
<comment type="similarity">
    <text evidence="3 9">Belongs to the CobD/CbiB family.</text>
</comment>
<dbReference type="AlphaFoldDB" id="A0A1M7RF55"/>
<comment type="caution">
    <text evidence="9">Lacks conserved residue(s) required for the propagation of feature annotation.</text>
</comment>
<dbReference type="EMBL" id="FRCX01000024">
    <property type="protein sequence ID" value="SHN44668.1"/>
    <property type="molecule type" value="Genomic_DNA"/>
</dbReference>
<comment type="pathway">
    <text evidence="2 9">Cofactor biosynthesis; adenosylcobalamin biosynthesis.</text>
</comment>
<reference evidence="11" key="1">
    <citation type="submission" date="2016-11" db="EMBL/GenBank/DDBJ databases">
        <authorList>
            <person name="Varghese N."/>
            <person name="Submissions S."/>
        </authorList>
    </citation>
    <scope>NUCLEOTIDE SEQUENCE [LARGE SCALE GENOMIC DNA]</scope>
    <source>
        <strain evidence="11">Sac-22</strain>
    </source>
</reference>
<keyword evidence="8 9" id="KW-0472">Membrane</keyword>
<evidence type="ECO:0000256" key="8">
    <source>
        <dbReference type="ARBA" id="ARBA00023136"/>
    </source>
</evidence>
<dbReference type="PANTHER" id="PTHR34308:SF1">
    <property type="entry name" value="COBALAMIN BIOSYNTHESIS PROTEIN CBIB"/>
    <property type="match status" value="1"/>
</dbReference>
<sequence>MLSGLSFSTIAVLMVAAVLLDLWWGEVRRWHPLVGFGNLAMALERRLNREGPLRFLRGVLAWMLAVLPLTALAALLVHALAMPLAQSVAHALLLYFALGLRSLRDHNLPIADALARNDLPDARRLTSYIVSRDTTSASEIELTRASAESLLENGNDAVFGTLFWFIVAGGPGAVLFRMANTLDAMWGYRTPRLLQFGCAAARIDDALNYIPARLTALSYVLLAPGLQGKRRAWQCWRAQAPAWDSPNAGPTMASGAGALGVQLGGAAIYHGQLEHRPVLGDGPPATGADINRAWLLVARTTALWLAIACTVAAIMEYTHA</sequence>
<dbReference type="HAMAP" id="MF_00024">
    <property type="entry name" value="CobD_CbiB"/>
    <property type="match status" value="1"/>
</dbReference>
<dbReference type="RefSeq" id="WP_072790828.1">
    <property type="nucleotide sequence ID" value="NZ_FRCX01000024.1"/>
</dbReference>
<dbReference type="OrthoDB" id="9811967at2"/>
<keyword evidence="6 9" id="KW-0812">Transmembrane</keyword>
<feature type="transmembrane region" description="Helical" evidence="9">
    <location>
        <begin position="293"/>
        <end position="315"/>
    </location>
</feature>
<comment type="subcellular location">
    <subcellularLocation>
        <location evidence="1 9">Cell membrane</location>
        <topology evidence="1 9">Multi-pass membrane protein</topology>
    </subcellularLocation>
</comment>
<dbReference type="STRING" id="551987.SAMN05192549_12411"/>
<evidence type="ECO:0000256" key="7">
    <source>
        <dbReference type="ARBA" id="ARBA00022989"/>
    </source>
</evidence>
<evidence type="ECO:0000256" key="4">
    <source>
        <dbReference type="ARBA" id="ARBA00022475"/>
    </source>
</evidence>
<proteinExistence type="inferred from homology"/>
<evidence type="ECO:0000256" key="9">
    <source>
        <dbReference type="HAMAP-Rule" id="MF_00024"/>
    </source>
</evidence>
<keyword evidence="4 9" id="KW-1003">Cell membrane</keyword>
<dbReference type="GO" id="GO:0005886">
    <property type="term" value="C:plasma membrane"/>
    <property type="evidence" value="ECO:0007669"/>
    <property type="project" value="UniProtKB-SubCell"/>
</dbReference>